<evidence type="ECO:0000313" key="2">
    <source>
        <dbReference type="EMBL" id="BDS15285.1"/>
    </source>
</evidence>
<dbReference type="PANTHER" id="PTHR35446:SF2">
    <property type="entry name" value="CARBOXYMUCONOLACTONE DECARBOXYLASE-LIKE DOMAIN-CONTAINING PROTEIN"/>
    <property type="match status" value="1"/>
</dbReference>
<dbReference type="InterPro" id="IPR010195">
    <property type="entry name" value="Uncharacterised_peroxidase-rel"/>
</dbReference>
<dbReference type="KEGG" id="aup:AsAng_0060690"/>
<keyword evidence="3" id="KW-1185">Reference proteome</keyword>
<dbReference type="Gene3D" id="1.20.1290.10">
    <property type="entry name" value="AhpD-like"/>
    <property type="match status" value="1"/>
</dbReference>
<dbReference type="EMBL" id="AP026867">
    <property type="protein sequence ID" value="BDS15285.1"/>
    <property type="molecule type" value="Genomic_DNA"/>
</dbReference>
<evidence type="ECO:0000259" key="1">
    <source>
        <dbReference type="Pfam" id="PF02627"/>
    </source>
</evidence>
<reference evidence="2" key="1">
    <citation type="submission" date="2022-09" db="EMBL/GenBank/DDBJ databases">
        <title>Aureispira anguillicida sp. nov., isolated from Leptocephalus of Japanese eel Anguilla japonica.</title>
        <authorList>
            <person name="Yuasa K."/>
            <person name="Mekata T."/>
            <person name="Ikunari K."/>
        </authorList>
    </citation>
    <scope>NUCLEOTIDE SEQUENCE</scope>
    <source>
        <strain evidence="2">EL160426</strain>
    </source>
</reference>
<feature type="domain" description="Carboxymuconolactone decarboxylase-like" evidence="1">
    <location>
        <begin position="48"/>
        <end position="104"/>
    </location>
</feature>
<dbReference type="RefSeq" id="WP_264790450.1">
    <property type="nucleotide sequence ID" value="NZ_AP026867.1"/>
</dbReference>
<name>A0A915YLH7_9BACT</name>
<keyword evidence="2" id="KW-0575">Peroxidase</keyword>
<dbReference type="GO" id="GO:0051920">
    <property type="term" value="F:peroxiredoxin activity"/>
    <property type="evidence" value="ECO:0007669"/>
    <property type="project" value="InterPro"/>
</dbReference>
<gene>
    <name evidence="2" type="ORF">AsAng_0060690</name>
</gene>
<dbReference type="Proteomes" id="UP001060919">
    <property type="component" value="Chromosome"/>
</dbReference>
<evidence type="ECO:0000313" key="3">
    <source>
        <dbReference type="Proteomes" id="UP001060919"/>
    </source>
</evidence>
<dbReference type="InterPro" id="IPR003779">
    <property type="entry name" value="CMD-like"/>
</dbReference>
<dbReference type="AlphaFoldDB" id="A0A915YLH7"/>
<dbReference type="InterPro" id="IPR029032">
    <property type="entry name" value="AhpD-like"/>
</dbReference>
<organism evidence="2 3">
    <name type="scientific">Aureispira anguillae</name>
    <dbReference type="NCBI Taxonomy" id="2864201"/>
    <lineage>
        <taxon>Bacteria</taxon>
        <taxon>Pseudomonadati</taxon>
        <taxon>Bacteroidota</taxon>
        <taxon>Saprospiria</taxon>
        <taxon>Saprospirales</taxon>
        <taxon>Saprospiraceae</taxon>
        <taxon>Aureispira</taxon>
    </lineage>
</organism>
<sequence length="188" mass="21596">MAHIKVIEHGEAEGELKEIYDELIKTRGKLAEVHKIQSLNPATIMAHMDLYMKIMFGKSPLRRYQREMMAVVVSVCNNCLYCTEHHAEAVRHFWKDAAKVDQLIADYTQVDLSEIDQLYCQLAKQLTQHPSQTSQEKYLKPLKDLGVDDRAILDATLVIAYFNFVNRIVLGLGVHLESKTETTGYHYD</sequence>
<protein>
    <submittedName>
        <fullName evidence="2">Peroxidase-related enzyme</fullName>
    </submittedName>
</protein>
<keyword evidence="2" id="KW-0560">Oxidoreductase</keyword>
<dbReference type="Pfam" id="PF02627">
    <property type="entry name" value="CMD"/>
    <property type="match status" value="1"/>
</dbReference>
<dbReference type="SUPFAM" id="SSF69118">
    <property type="entry name" value="AhpD-like"/>
    <property type="match status" value="1"/>
</dbReference>
<accession>A0A915YLH7</accession>
<dbReference type="PANTHER" id="PTHR35446">
    <property type="entry name" value="SI:CH211-175M2.5"/>
    <property type="match status" value="1"/>
</dbReference>
<proteinExistence type="predicted"/>
<dbReference type="NCBIfam" id="TIGR01926">
    <property type="entry name" value="peroxid_rel"/>
    <property type="match status" value="1"/>
</dbReference>